<dbReference type="EMBL" id="FZNP01000001">
    <property type="protein sequence ID" value="SNR24695.1"/>
    <property type="molecule type" value="Genomic_DNA"/>
</dbReference>
<dbReference type="InterPro" id="IPR036890">
    <property type="entry name" value="HATPase_C_sf"/>
</dbReference>
<sequence length="342" mass="35822">MTSPPYGDAVWLRVEEPSAAAGARRQATRLAGRLGFTGERLGQIQLAVTEAATNLAKHAVQGEILLRIVRMGEEAALELVCMDRGPGMKDVRASRLDGSSTSGTLGLGLGSIERLADRTGLHSLPEVGTVLYAAFSPSGDRTVPPPPGPPFAGLTRPIDGEEECGDAYAARLHGGTVYAMVCDGLGHGPMAARAGQEAVMAIREAALPARPLDLLRQVHQRLGATRGGAVAVAAVDPAAGVVRFAGLGNIAGWIVGLDRRHGMISVPGIAGAKTRTPREHAYDLPRDAVVVLHSDGLTDKWHAVGRPGPFREPLLIAADLLRSAGVRHDDRCVLAVTTAGWR</sequence>
<name>A0A238URE6_9ACTN</name>
<dbReference type="Pfam" id="PF13581">
    <property type="entry name" value="HATPase_c_2"/>
    <property type="match status" value="1"/>
</dbReference>
<protein>
    <submittedName>
        <fullName evidence="2">Anti-sigma regulatory factor (Ser/Thr protein kinase)</fullName>
    </submittedName>
</protein>
<dbReference type="InterPro" id="IPR039248">
    <property type="entry name" value="Ptase_RsbX"/>
</dbReference>
<reference evidence="3" key="1">
    <citation type="submission" date="2017-06" db="EMBL/GenBank/DDBJ databases">
        <authorList>
            <person name="Varghese N."/>
            <person name="Submissions S."/>
        </authorList>
    </citation>
    <scope>NUCLEOTIDE SEQUENCE [LARGE SCALE GENOMIC DNA]</scope>
    <source>
        <strain evidence="3">DSM 44485</strain>
    </source>
</reference>
<dbReference type="AlphaFoldDB" id="A0A238URE6"/>
<dbReference type="Pfam" id="PF07228">
    <property type="entry name" value="SpoIIE"/>
    <property type="match status" value="1"/>
</dbReference>
<dbReference type="PANTHER" id="PTHR35801:SF1">
    <property type="entry name" value="PHOSPHOSERINE PHOSPHATASE RSBX"/>
    <property type="match status" value="1"/>
</dbReference>
<dbReference type="Gene3D" id="3.60.40.10">
    <property type="entry name" value="PPM-type phosphatase domain"/>
    <property type="match status" value="1"/>
</dbReference>
<dbReference type="SUPFAM" id="SSF81606">
    <property type="entry name" value="PP2C-like"/>
    <property type="match status" value="1"/>
</dbReference>
<dbReference type="OrthoDB" id="479131at2"/>
<dbReference type="Gene3D" id="3.30.565.10">
    <property type="entry name" value="Histidine kinase-like ATPase, C-terminal domain"/>
    <property type="match status" value="1"/>
</dbReference>
<dbReference type="SMART" id="SM00331">
    <property type="entry name" value="PP2C_SIG"/>
    <property type="match status" value="1"/>
</dbReference>
<evidence type="ECO:0000313" key="2">
    <source>
        <dbReference type="EMBL" id="SNR24695.1"/>
    </source>
</evidence>
<evidence type="ECO:0000313" key="3">
    <source>
        <dbReference type="Proteomes" id="UP000198420"/>
    </source>
</evidence>
<proteinExistence type="predicted"/>
<dbReference type="SUPFAM" id="SSF55874">
    <property type="entry name" value="ATPase domain of HSP90 chaperone/DNA topoisomerase II/histidine kinase"/>
    <property type="match status" value="1"/>
</dbReference>
<organism evidence="2 3">
    <name type="scientific">Actinomadura mexicana</name>
    <dbReference type="NCBI Taxonomy" id="134959"/>
    <lineage>
        <taxon>Bacteria</taxon>
        <taxon>Bacillati</taxon>
        <taxon>Actinomycetota</taxon>
        <taxon>Actinomycetes</taxon>
        <taxon>Streptosporangiales</taxon>
        <taxon>Thermomonosporaceae</taxon>
        <taxon>Actinomadura</taxon>
    </lineage>
</organism>
<dbReference type="Proteomes" id="UP000198420">
    <property type="component" value="Unassembled WGS sequence"/>
</dbReference>
<keyword evidence="2" id="KW-0808">Transferase</keyword>
<accession>A0A238URE6</accession>
<dbReference type="PANTHER" id="PTHR35801">
    <property type="entry name" value="PHOSPHOSERINE PHOSPHATASE RSBX"/>
    <property type="match status" value="1"/>
</dbReference>
<feature type="domain" description="PPM-type phosphatase" evidence="1">
    <location>
        <begin position="159"/>
        <end position="338"/>
    </location>
</feature>
<dbReference type="InterPro" id="IPR003594">
    <property type="entry name" value="HATPase_dom"/>
</dbReference>
<gene>
    <name evidence="2" type="ORF">SAMN06265355_101328</name>
</gene>
<keyword evidence="2" id="KW-0418">Kinase</keyword>
<evidence type="ECO:0000259" key="1">
    <source>
        <dbReference type="SMART" id="SM00331"/>
    </source>
</evidence>
<dbReference type="InterPro" id="IPR001932">
    <property type="entry name" value="PPM-type_phosphatase-like_dom"/>
</dbReference>
<dbReference type="CDD" id="cd16934">
    <property type="entry name" value="HATPase_RsbT-like"/>
    <property type="match status" value="1"/>
</dbReference>
<keyword evidence="3" id="KW-1185">Reference proteome</keyword>
<dbReference type="GO" id="GO:0016301">
    <property type="term" value="F:kinase activity"/>
    <property type="evidence" value="ECO:0007669"/>
    <property type="project" value="UniProtKB-KW"/>
</dbReference>
<dbReference type="InterPro" id="IPR036457">
    <property type="entry name" value="PPM-type-like_dom_sf"/>
</dbReference>